<name>E7S0M9_9BURK</name>
<reference evidence="1 2" key="1">
    <citation type="submission" date="2010-12" db="EMBL/GenBank/DDBJ databases">
        <authorList>
            <person name="Muzny D."/>
            <person name="Qin X."/>
            <person name="Deng J."/>
            <person name="Jiang H."/>
            <person name="Liu Y."/>
            <person name="Qu J."/>
            <person name="Song X.-Z."/>
            <person name="Zhang L."/>
            <person name="Thornton R."/>
            <person name="Coyle M."/>
            <person name="Francisco L."/>
            <person name="Jackson L."/>
            <person name="Javaid M."/>
            <person name="Korchina V."/>
            <person name="Kovar C."/>
            <person name="Mata R."/>
            <person name="Mathew T."/>
            <person name="Ngo R."/>
            <person name="Nguyen L."/>
            <person name="Nguyen N."/>
            <person name="Okwuonu G."/>
            <person name="Ongeri F."/>
            <person name="Pham C."/>
            <person name="Simmons D."/>
            <person name="Wilczek-Boney K."/>
            <person name="Hale W."/>
            <person name="Jakkamsetti A."/>
            <person name="Pham P."/>
            <person name="Ruth R."/>
            <person name="San Lucas F."/>
            <person name="Warren J."/>
            <person name="Zhang J."/>
            <person name="Zhao Z."/>
            <person name="Zhou C."/>
            <person name="Zhu D."/>
            <person name="Lee S."/>
            <person name="Bess C."/>
            <person name="Blankenburg K."/>
            <person name="Forbes L."/>
            <person name="Fu Q."/>
            <person name="Gubbala S."/>
            <person name="Hirani K."/>
            <person name="Jayaseelan J.C."/>
            <person name="Lara F."/>
            <person name="Munidasa M."/>
            <person name="Palculict T."/>
            <person name="Patil S."/>
            <person name="Pu L.-L."/>
            <person name="Saada N."/>
            <person name="Tang L."/>
            <person name="Weissenberger G."/>
            <person name="Zhu Y."/>
            <person name="Hemphill L."/>
            <person name="Shang Y."/>
            <person name="Youmans B."/>
            <person name="Ayvaz T."/>
            <person name="Ross M."/>
            <person name="Santibanez J."/>
            <person name="Aqrawi P."/>
            <person name="Gross S."/>
            <person name="Joshi V."/>
            <person name="Fowler G."/>
            <person name="Nazareth L."/>
            <person name="Reid J."/>
            <person name="Worley K."/>
            <person name="Petrosino J."/>
            <person name="Highlander S."/>
            <person name="Gibbs R."/>
        </authorList>
    </citation>
    <scope>NUCLEOTIDE SEQUENCE [LARGE SCALE GENOMIC DNA]</scope>
    <source>
        <strain evidence="1 2">ATCC 51599</strain>
    </source>
</reference>
<protein>
    <submittedName>
        <fullName evidence="1">Uncharacterized protein</fullName>
    </submittedName>
</protein>
<dbReference type="HOGENOM" id="CLU_3137167_0_0_4"/>
<accession>E7S0M9</accession>
<dbReference type="STRING" id="887898.HMPREF0551_2493"/>
<dbReference type="Proteomes" id="UP000011021">
    <property type="component" value="Unassembled WGS sequence"/>
</dbReference>
<comment type="caution">
    <text evidence="1">The sequence shown here is derived from an EMBL/GenBank/DDBJ whole genome shotgun (WGS) entry which is preliminary data.</text>
</comment>
<gene>
    <name evidence="1" type="ORF">HMPREF0551_2493</name>
</gene>
<proteinExistence type="predicted"/>
<evidence type="ECO:0000313" key="1">
    <source>
        <dbReference type="EMBL" id="EFV93803.1"/>
    </source>
</evidence>
<organism evidence="1 2">
    <name type="scientific">Lautropia mirabilis ATCC 51599</name>
    <dbReference type="NCBI Taxonomy" id="887898"/>
    <lineage>
        <taxon>Bacteria</taxon>
        <taxon>Pseudomonadati</taxon>
        <taxon>Pseudomonadota</taxon>
        <taxon>Betaproteobacteria</taxon>
        <taxon>Burkholderiales</taxon>
        <taxon>Burkholderiaceae</taxon>
        <taxon>Lautropia</taxon>
    </lineage>
</organism>
<keyword evidence="2" id="KW-1185">Reference proteome</keyword>
<sequence>MKMSTRELETLILRQNRAALRWDNEPIDQPLSTLNEARIRQFVQTAGLS</sequence>
<evidence type="ECO:0000313" key="2">
    <source>
        <dbReference type="Proteomes" id="UP000011021"/>
    </source>
</evidence>
<dbReference type="AlphaFoldDB" id="E7S0M9"/>
<dbReference type="RefSeq" id="WP_005674952.1">
    <property type="nucleotide sequence ID" value="NZ_CP146288.1"/>
</dbReference>
<dbReference type="EMBL" id="AEQP01000023">
    <property type="protein sequence ID" value="EFV93803.1"/>
    <property type="molecule type" value="Genomic_DNA"/>
</dbReference>